<evidence type="ECO:0000256" key="3">
    <source>
        <dbReference type="ARBA" id="ARBA00022989"/>
    </source>
</evidence>
<keyword evidence="4 5" id="KW-0472">Membrane</keyword>
<evidence type="ECO:0000259" key="6">
    <source>
        <dbReference type="Pfam" id="PF01061"/>
    </source>
</evidence>
<evidence type="ECO:0000256" key="4">
    <source>
        <dbReference type="ARBA" id="ARBA00023136"/>
    </source>
</evidence>
<evidence type="ECO:0000256" key="1">
    <source>
        <dbReference type="ARBA" id="ARBA00004141"/>
    </source>
</evidence>
<evidence type="ECO:0000313" key="7">
    <source>
        <dbReference type="EMBL" id="AEA13562.1"/>
    </source>
</evidence>
<feature type="transmembrane region" description="Helical" evidence="5">
    <location>
        <begin position="54"/>
        <end position="73"/>
    </location>
</feature>
<reference evidence="7 8" key="1">
    <citation type="journal article" date="2011" name="J. Bacteriol.">
        <title>Complete genome sequence of the thermoacidophilic crenarchaeon Thermoproteus uzoniensis 768-20.</title>
        <authorList>
            <person name="Mardanov A.V."/>
            <person name="Gumerov V.M."/>
            <person name="Beletsky A.V."/>
            <person name="Prokofeva M.I."/>
            <person name="Bonch-Osmolovskaya E.A."/>
            <person name="Ravin N.V."/>
            <person name="Skryabin K.G."/>
        </authorList>
    </citation>
    <scope>NUCLEOTIDE SEQUENCE [LARGE SCALE GENOMIC DNA]</scope>
    <source>
        <strain evidence="7 8">768-20</strain>
    </source>
</reference>
<dbReference type="Pfam" id="PF01061">
    <property type="entry name" value="ABC2_membrane"/>
    <property type="match status" value="1"/>
</dbReference>
<keyword evidence="2 5" id="KW-0812">Transmembrane</keyword>
<accession>F2L5D7</accession>
<name>F2L5D7_THEU7</name>
<dbReference type="AlphaFoldDB" id="F2L5D7"/>
<feature type="transmembrane region" description="Helical" evidence="5">
    <location>
        <begin position="219"/>
        <end position="239"/>
    </location>
</feature>
<proteinExistence type="predicted"/>
<dbReference type="STRING" id="999630.TUZN_2105"/>
<dbReference type="EMBL" id="CP002590">
    <property type="protein sequence ID" value="AEA13562.1"/>
    <property type="molecule type" value="Genomic_DNA"/>
</dbReference>
<dbReference type="GO" id="GO:0140359">
    <property type="term" value="F:ABC-type transporter activity"/>
    <property type="evidence" value="ECO:0007669"/>
    <property type="project" value="InterPro"/>
</dbReference>
<dbReference type="Proteomes" id="UP000008138">
    <property type="component" value="Chromosome"/>
</dbReference>
<comment type="subcellular location">
    <subcellularLocation>
        <location evidence="1">Membrane</location>
        <topology evidence="1">Multi-pass membrane protein</topology>
    </subcellularLocation>
</comment>
<feature type="domain" description="ABC-2 type transporter transmembrane" evidence="6">
    <location>
        <begin position="13"/>
        <end position="206"/>
    </location>
</feature>
<dbReference type="KEGG" id="tuz:TUZN_2105"/>
<organism evidence="7 8">
    <name type="scientific">Thermoproteus uzoniensis (strain 768-20)</name>
    <dbReference type="NCBI Taxonomy" id="999630"/>
    <lineage>
        <taxon>Archaea</taxon>
        <taxon>Thermoproteota</taxon>
        <taxon>Thermoprotei</taxon>
        <taxon>Thermoproteales</taxon>
        <taxon>Thermoproteaceae</taxon>
        <taxon>Thermoproteus</taxon>
    </lineage>
</organism>
<dbReference type="InterPro" id="IPR013525">
    <property type="entry name" value="ABC2_TM"/>
</dbReference>
<dbReference type="HOGENOM" id="CLU_1088290_0_0_2"/>
<dbReference type="GO" id="GO:0016020">
    <property type="term" value="C:membrane"/>
    <property type="evidence" value="ECO:0007669"/>
    <property type="project" value="UniProtKB-SubCell"/>
</dbReference>
<dbReference type="eggNOG" id="arCOG01466">
    <property type="taxonomic scope" value="Archaea"/>
</dbReference>
<feature type="transmembrane region" description="Helical" evidence="5">
    <location>
        <begin position="94"/>
        <end position="120"/>
    </location>
</feature>
<evidence type="ECO:0000256" key="2">
    <source>
        <dbReference type="ARBA" id="ARBA00022692"/>
    </source>
</evidence>
<protein>
    <submittedName>
        <fullName evidence="7">ABC-2 type transport system, membrane protein</fullName>
    </submittedName>
</protein>
<dbReference type="OrthoDB" id="29122at2157"/>
<dbReference type="RefSeq" id="WP_013680897.1">
    <property type="nucleotide sequence ID" value="NC_015315.1"/>
</dbReference>
<feature type="transmembrane region" description="Helical" evidence="5">
    <location>
        <begin position="132"/>
        <end position="159"/>
    </location>
</feature>
<reference key="2">
    <citation type="submission" date="2011-03" db="EMBL/GenBank/DDBJ databases">
        <title>Complete genome sequence of the thermoacidophilic crenarchaeon Thermoproteus uzoniensis 768-20.</title>
        <authorList>
            <person name="Mardanov A.V."/>
            <person name="Gumerov V.M."/>
            <person name="Beletsky A.V."/>
            <person name="Prokofeva M.I."/>
            <person name="Bonch-Osmolovskaya E.A."/>
            <person name="Ravin N.V."/>
            <person name="Skryabin K.G."/>
        </authorList>
    </citation>
    <scope>NUCLEOTIDE SEQUENCE</scope>
    <source>
        <strain>768-20</strain>
    </source>
</reference>
<evidence type="ECO:0000313" key="8">
    <source>
        <dbReference type="Proteomes" id="UP000008138"/>
    </source>
</evidence>
<dbReference type="GeneID" id="10361615"/>
<sequence length="255" mass="27840">MFGSVARELRVLVRRRAWPLLAIDTIVNALWFASIALAIAWYGADVAQTLRYTFWGVAELLIFSAQTWTAAAFSDYVRNGVMDYVAASTERLHVYLIASMLAASILAFPGVLTSTAVYYLLLGETPPIAQPYLFAIALVIFTMASTLISAATTLLLAALRNPSLAANVIQWVVPMSGGMIPPTVMPRAVARWFTLSPLQYVVAPLTYSATGTWLVDPAVTLSIGAIVVALFYCIVVYAAETALRKFRRCGKWGFE</sequence>
<gene>
    <name evidence="7" type="ordered locus">TUZN_2105</name>
</gene>
<feature type="transmembrane region" description="Helical" evidence="5">
    <location>
        <begin position="21"/>
        <end position="42"/>
    </location>
</feature>
<keyword evidence="8" id="KW-1185">Reference proteome</keyword>
<evidence type="ECO:0000256" key="5">
    <source>
        <dbReference type="SAM" id="Phobius"/>
    </source>
</evidence>
<keyword evidence="3 5" id="KW-1133">Transmembrane helix</keyword>